<evidence type="ECO:0000256" key="1">
    <source>
        <dbReference type="SAM" id="MobiDB-lite"/>
    </source>
</evidence>
<dbReference type="PATRIC" id="fig|1227485.3.peg.1700"/>
<keyword evidence="4" id="KW-1185">Reference proteome</keyword>
<evidence type="ECO:0000313" key="3">
    <source>
        <dbReference type="EMBL" id="ELZ37209.1"/>
    </source>
</evidence>
<dbReference type="GO" id="GO:0006629">
    <property type="term" value="P:lipid metabolic process"/>
    <property type="evidence" value="ECO:0007669"/>
    <property type="project" value="InterPro"/>
</dbReference>
<gene>
    <name evidence="3" type="ORF">C472_08821</name>
</gene>
<dbReference type="RefSeq" id="WP_006629435.1">
    <property type="nucleotide sequence ID" value="NZ_AOJD01000049.1"/>
</dbReference>
<evidence type="ECO:0000313" key="4">
    <source>
        <dbReference type="Proteomes" id="UP000011523"/>
    </source>
</evidence>
<dbReference type="CDD" id="cd08556">
    <property type="entry name" value="GDPD"/>
    <property type="match status" value="1"/>
</dbReference>
<dbReference type="Proteomes" id="UP000011523">
    <property type="component" value="Unassembled WGS sequence"/>
</dbReference>
<sequence>MNDAEPSGSDGTSRSTRRAALRRGGSLAGGAVAATAGCVGREGEASEVRGDRGDRGERDASDPPVIAHRGFAAENPENTVAAVEAATAAVDRVELDVRCCGTGELVAFHDATLGRVTDATGRVEETAYDRLAALSVEDSGEPVPTLAAALDAVPADAWVMLDLKQRGIAADALAVAADRDHGLAVAAADPAVLEAVRAADPAVPTVYGVRESVPARVLRPLVPGRLCGVGLPRWAYPPQDAAGTVETATALGCAAVSPRYELCLRTDVVSRARDAGLRLLPWTVGSEREYEAVAGAGVDAVVSDVARGPSGR</sequence>
<dbReference type="InterPro" id="IPR030395">
    <property type="entry name" value="GP_PDE_dom"/>
</dbReference>
<feature type="compositionally biased region" description="Low complexity" evidence="1">
    <location>
        <begin position="22"/>
        <end position="39"/>
    </location>
</feature>
<dbReference type="OrthoDB" id="19020at2157"/>
<dbReference type="InterPro" id="IPR017946">
    <property type="entry name" value="PLC-like_Pdiesterase_TIM-brl"/>
</dbReference>
<dbReference type="PANTHER" id="PTHR46211">
    <property type="entry name" value="GLYCEROPHOSPHORYL DIESTER PHOSPHODIESTERASE"/>
    <property type="match status" value="1"/>
</dbReference>
<dbReference type="Pfam" id="PF03009">
    <property type="entry name" value="GDPD"/>
    <property type="match status" value="1"/>
</dbReference>
<reference evidence="3 4" key="1">
    <citation type="journal article" date="2014" name="PLoS Genet.">
        <title>Phylogenetically driven sequencing of extremely halophilic archaea reveals strategies for static and dynamic osmo-response.</title>
        <authorList>
            <person name="Becker E.A."/>
            <person name="Seitzer P.M."/>
            <person name="Tritt A."/>
            <person name="Larsen D."/>
            <person name="Krusor M."/>
            <person name="Yao A.I."/>
            <person name="Wu D."/>
            <person name="Madern D."/>
            <person name="Eisen J.A."/>
            <person name="Darling A.E."/>
            <person name="Facciotti M.T."/>
        </authorList>
    </citation>
    <scope>NUCLEOTIDE SEQUENCE [LARGE SCALE GENOMIC DNA]</scope>
    <source>
        <strain evidence="3 4">DSM 14210</strain>
    </source>
</reference>
<feature type="domain" description="GP-PDE" evidence="2">
    <location>
        <begin position="68"/>
        <end position="304"/>
    </location>
</feature>
<comment type="caution">
    <text evidence="3">The sequence shown here is derived from an EMBL/GenBank/DDBJ whole genome shotgun (WGS) entry which is preliminary data.</text>
</comment>
<protein>
    <submittedName>
        <fullName evidence="3">Glycerophosphoryl diester phosphodiesterase</fullName>
    </submittedName>
</protein>
<dbReference type="EMBL" id="AOJD01000049">
    <property type="protein sequence ID" value="ELZ37209.1"/>
    <property type="molecule type" value="Genomic_DNA"/>
</dbReference>
<dbReference type="GO" id="GO:0008081">
    <property type="term" value="F:phosphoric diester hydrolase activity"/>
    <property type="evidence" value="ECO:0007669"/>
    <property type="project" value="InterPro"/>
</dbReference>
<dbReference type="Gene3D" id="3.20.20.190">
    <property type="entry name" value="Phosphatidylinositol (PI) phosphodiesterase"/>
    <property type="match status" value="1"/>
</dbReference>
<feature type="region of interest" description="Disordered" evidence="1">
    <location>
        <begin position="1"/>
        <end position="64"/>
    </location>
</feature>
<organism evidence="3 4">
    <name type="scientific">Halorubrum tebenquichense DSM 14210</name>
    <dbReference type="NCBI Taxonomy" id="1227485"/>
    <lineage>
        <taxon>Archaea</taxon>
        <taxon>Methanobacteriati</taxon>
        <taxon>Methanobacteriota</taxon>
        <taxon>Stenosarchaea group</taxon>
        <taxon>Halobacteria</taxon>
        <taxon>Halobacteriales</taxon>
        <taxon>Haloferacaceae</taxon>
        <taxon>Halorubrum</taxon>
    </lineage>
</organism>
<evidence type="ECO:0000259" key="2">
    <source>
        <dbReference type="Pfam" id="PF03009"/>
    </source>
</evidence>
<proteinExistence type="predicted"/>
<dbReference type="PANTHER" id="PTHR46211:SF14">
    <property type="entry name" value="GLYCEROPHOSPHODIESTER PHOSPHODIESTERASE"/>
    <property type="match status" value="1"/>
</dbReference>
<dbReference type="SUPFAM" id="SSF51695">
    <property type="entry name" value="PLC-like phosphodiesterases"/>
    <property type="match status" value="1"/>
</dbReference>
<dbReference type="AlphaFoldDB" id="M0DSV6"/>
<name>M0DSV6_9EURY</name>
<feature type="compositionally biased region" description="Basic and acidic residues" evidence="1">
    <location>
        <begin position="41"/>
        <end position="61"/>
    </location>
</feature>
<accession>M0DSV6</accession>